<dbReference type="PANTHER" id="PTHR11265:SF0">
    <property type="entry name" value="12S RRNA N4-METHYLCYTIDINE METHYLTRANSFERASE"/>
    <property type="match status" value="1"/>
</dbReference>
<keyword evidence="3 6" id="KW-0489">Methyltransferase</keyword>
<sequence length="303" mass="33678">MVQEVLAELQCQPGHIYVDGTVGLGGHAEAILLRSSPTGQVVGLDQDSAALQIAALRLLPYGPRVYLIHSCYTQLAEILQQRRIESVDGILLDLGISTEQLKSSGRGFSFKGKEPLDMRMNPDVQTTTAADLLNTEPEAQLSRMFWELGEERWARRIARNIVRARQQAPLITTNQLVEVILRSLPPKTGMKRIHPATRVFQALRIAVNQELEKISAFIPQAIKVLAPGGRLVIIDYHSLEDRIVKRAFIEAERAGSVRRRYKKPLIPGEAEVASNPSARSAKMRTVEKLPASPDKNLKTGSRR</sequence>
<dbReference type="GO" id="GO:0070475">
    <property type="term" value="P:rRNA base methylation"/>
    <property type="evidence" value="ECO:0007669"/>
    <property type="project" value="UniProtKB-UniRule"/>
</dbReference>
<keyword evidence="2 6" id="KW-0698">rRNA processing</keyword>
<dbReference type="KEGG" id="dao:Desac_0605"/>
<dbReference type="GO" id="GO:0005737">
    <property type="term" value="C:cytoplasm"/>
    <property type="evidence" value="ECO:0007669"/>
    <property type="project" value="UniProtKB-SubCell"/>
</dbReference>
<dbReference type="EMBL" id="CP002629">
    <property type="protein sequence ID" value="AEB08491.1"/>
    <property type="molecule type" value="Genomic_DNA"/>
</dbReference>
<keyword evidence="4 6" id="KW-0808">Transferase</keyword>
<evidence type="ECO:0000256" key="5">
    <source>
        <dbReference type="ARBA" id="ARBA00022691"/>
    </source>
</evidence>
<keyword evidence="5 6" id="KW-0949">S-adenosyl-L-methionine</keyword>
<protein>
    <recommendedName>
        <fullName evidence="6">Ribosomal RNA small subunit methyltransferase H</fullName>
        <ecNumber evidence="6">2.1.1.199</ecNumber>
    </recommendedName>
    <alternativeName>
        <fullName evidence="6">16S rRNA m(4)C1402 methyltransferase</fullName>
    </alternativeName>
    <alternativeName>
        <fullName evidence="6">rRNA (cytosine-N(4)-)-methyltransferase RsmH</fullName>
    </alternativeName>
</protein>
<evidence type="ECO:0000256" key="1">
    <source>
        <dbReference type="ARBA" id="ARBA00010396"/>
    </source>
</evidence>
<comment type="catalytic activity">
    <reaction evidence="6">
        <text>cytidine(1402) in 16S rRNA + S-adenosyl-L-methionine = N(4)-methylcytidine(1402) in 16S rRNA + S-adenosyl-L-homocysteine + H(+)</text>
        <dbReference type="Rhea" id="RHEA:42928"/>
        <dbReference type="Rhea" id="RHEA-COMP:10286"/>
        <dbReference type="Rhea" id="RHEA-COMP:10287"/>
        <dbReference type="ChEBI" id="CHEBI:15378"/>
        <dbReference type="ChEBI" id="CHEBI:57856"/>
        <dbReference type="ChEBI" id="CHEBI:59789"/>
        <dbReference type="ChEBI" id="CHEBI:74506"/>
        <dbReference type="ChEBI" id="CHEBI:82748"/>
        <dbReference type="EC" id="2.1.1.199"/>
    </reaction>
</comment>
<dbReference type="Proteomes" id="UP000000483">
    <property type="component" value="Chromosome"/>
</dbReference>
<dbReference type="PANTHER" id="PTHR11265">
    <property type="entry name" value="S-ADENOSYL-METHYLTRANSFERASE MRAW"/>
    <property type="match status" value="1"/>
</dbReference>
<feature type="region of interest" description="Disordered" evidence="7">
    <location>
        <begin position="271"/>
        <end position="303"/>
    </location>
</feature>
<feature type="binding site" evidence="6">
    <location>
        <position position="45"/>
    </location>
    <ligand>
        <name>S-adenosyl-L-methionine</name>
        <dbReference type="ChEBI" id="CHEBI:59789"/>
    </ligand>
</feature>
<dbReference type="SUPFAM" id="SSF53335">
    <property type="entry name" value="S-adenosyl-L-methionine-dependent methyltransferases"/>
    <property type="match status" value="1"/>
</dbReference>
<dbReference type="GO" id="GO:0071424">
    <property type="term" value="F:rRNA (cytosine-N4-)-methyltransferase activity"/>
    <property type="evidence" value="ECO:0007669"/>
    <property type="project" value="UniProtKB-UniRule"/>
</dbReference>
<proteinExistence type="inferred from homology"/>
<comment type="function">
    <text evidence="6">Specifically methylates the N4 position of cytidine in position 1402 (C1402) of 16S rRNA.</text>
</comment>
<gene>
    <name evidence="6" type="primary">rsmH</name>
    <name evidence="8" type="ordered locus">Desac_0605</name>
</gene>
<dbReference type="EC" id="2.1.1.199" evidence="6"/>
<dbReference type="InterPro" id="IPR023397">
    <property type="entry name" value="SAM-dep_MeTrfase_MraW_recog"/>
</dbReference>
<feature type="binding site" evidence="6">
    <location>
        <begin position="25"/>
        <end position="27"/>
    </location>
    <ligand>
        <name>S-adenosyl-L-methionine</name>
        <dbReference type="ChEBI" id="CHEBI:59789"/>
    </ligand>
</feature>
<dbReference type="OrthoDB" id="9806637at2"/>
<dbReference type="STRING" id="880072.Desac_0605"/>
<feature type="binding site" evidence="6">
    <location>
        <position position="100"/>
    </location>
    <ligand>
        <name>S-adenosyl-L-methionine</name>
        <dbReference type="ChEBI" id="CHEBI:59789"/>
    </ligand>
</feature>
<dbReference type="eggNOG" id="COG0275">
    <property type="taxonomic scope" value="Bacteria"/>
</dbReference>
<reference evidence="8 9" key="1">
    <citation type="journal article" date="2011" name="Stand. Genomic Sci.">
        <title>Complete genome sequence of the acetate-degrading sulfate reducer Desulfobacca acetoxidans type strain (ASRB2).</title>
        <authorList>
            <person name="Goker M."/>
            <person name="Teshima H."/>
            <person name="Lapidus A."/>
            <person name="Nolan M."/>
            <person name="Lucas S."/>
            <person name="Hammon N."/>
            <person name="Deshpande S."/>
            <person name="Cheng J.F."/>
            <person name="Tapia R."/>
            <person name="Han C."/>
            <person name="Goodwin L."/>
            <person name="Pitluck S."/>
            <person name="Huntemann M."/>
            <person name="Liolios K."/>
            <person name="Ivanova N."/>
            <person name="Pagani I."/>
            <person name="Mavromatis K."/>
            <person name="Ovchinikova G."/>
            <person name="Pati A."/>
            <person name="Chen A."/>
            <person name="Palaniappan K."/>
            <person name="Land M."/>
            <person name="Hauser L."/>
            <person name="Brambilla E.M."/>
            <person name="Rohde M."/>
            <person name="Spring S."/>
            <person name="Detter J.C."/>
            <person name="Woyke T."/>
            <person name="Bristow J."/>
            <person name="Eisen J.A."/>
            <person name="Markowitz V."/>
            <person name="Hugenholtz P."/>
            <person name="Kyrpides N.C."/>
            <person name="Klenk H.P."/>
        </authorList>
    </citation>
    <scope>NUCLEOTIDE SEQUENCE [LARGE SCALE GENOMIC DNA]</scope>
    <source>
        <strain evidence="9">ATCC 700848 / DSM 11109 / ASRB2</strain>
    </source>
</reference>
<dbReference type="HAMAP" id="MF_01007">
    <property type="entry name" value="16SrRNA_methyltr_H"/>
    <property type="match status" value="1"/>
</dbReference>
<dbReference type="HOGENOM" id="CLU_038422_3_0_7"/>
<evidence type="ECO:0000256" key="6">
    <source>
        <dbReference type="HAMAP-Rule" id="MF_01007"/>
    </source>
</evidence>
<evidence type="ECO:0000256" key="2">
    <source>
        <dbReference type="ARBA" id="ARBA00022552"/>
    </source>
</evidence>
<keyword evidence="9" id="KW-1185">Reference proteome</keyword>
<dbReference type="PIRSF" id="PIRSF004486">
    <property type="entry name" value="MraW"/>
    <property type="match status" value="1"/>
</dbReference>
<dbReference type="Gene3D" id="1.10.150.170">
    <property type="entry name" value="Putative methyltransferase TM0872, insert domain"/>
    <property type="match status" value="1"/>
</dbReference>
<feature type="binding site" evidence="6">
    <location>
        <position position="72"/>
    </location>
    <ligand>
        <name>S-adenosyl-L-methionine</name>
        <dbReference type="ChEBI" id="CHEBI:59789"/>
    </ligand>
</feature>
<organism evidence="8 9">
    <name type="scientific">Desulfobacca acetoxidans (strain ATCC 700848 / DSM 11109 / ASRB2)</name>
    <dbReference type="NCBI Taxonomy" id="880072"/>
    <lineage>
        <taxon>Bacteria</taxon>
        <taxon>Pseudomonadati</taxon>
        <taxon>Thermodesulfobacteriota</taxon>
        <taxon>Desulfobaccia</taxon>
        <taxon>Desulfobaccales</taxon>
        <taxon>Desulfobaccaceae</taxon>
        <taxon>Desulfobacca</taxon>
    </lineage>
</organism>
<keyword evidence="6" id="KW-0963">Cytoplasm</keyword>
<dbReference type="SUPFAM" id="SSF81799">
    <property type="entry name" value="Putative methyltransferase TM0872, insert domain"/>
    <property type="match status" value="1"/>
</dbReference>
<evidence type="ECO:0000256" key="4">
    <source>
        <dbReference type="ARBA" id="ARBA00022679"/>
    </source>
</evidence>
<comment type="subcellular location">
    <subcellularLocation>
        <location evidence="6">Cytoplasm</location>
    </subcellularLocation>
</comment>
<dbReference type="AlphaFoldDB" id="F2NG78"/>
<dbReference type="Pfam" id="PF01795">
    <property type="entry name" value="Methyltransf_5"/>
    <property type="match status" value="1"/>
</dbReference>
<accession>F2NG78</accession>
<name>F2NG78_DESAR</name>
<evidence type="ECO:0000256" key="3">
    <source>
        <dbReference type="ARBA" id="ARBA00022603"/>
    </source>
</evidence>
<dbReference type="NCBIfam" id="TIGR00006">
    <property type="entry name" value="16S rRNA (cytosine(1402)-N(4))-methyltransferase RsmH"/>
    <property type="match status" value="1"/>
</dbReference>
<dbReference type="Gene3D" id="3.40.50.150">
    <property type="entry name" value="Vaccinia Virus protein VP39"/>
    <property type="match status" value="1"/>
</dbReference>
<dbReference type="InterPro" id="IPR002903">
    <property type="entry name" value="RsmH"/>
</dbReference>
<evidence type="ECO:0000313" key="9">
    <source>
        <dbReference type="Proteomes" id="UP000000483"/>
    </source>
</evidence>
<dbReference type="InterPro" id="IPR029063">
    <property type="entry name" value="SAM-dependent_MTases_sf"/>
</dbReference>
<evidence type="ECO:0000313" key="8">
    <source>
        <dbReference type="EMBL" id="AEB08491.1"/>
    </source>
</evidence>
<evidence type="ECO:0000256" key="7">
    <source>
        <dbReference type="SAM" id="MobiDB-lite"/>
    </source>
</evidence>
<comment type="similarity">
    <text evidence="1 6">Belongs to the methyltransferase superfamily. RsmH family.</text>
</comment>
<feature type="binding site" evidence="6">
    <location>
        <position position="93"/>
    </location>
    <ligand>
        <name>S-adenosyl-L-methionine</name>
        <dbReference type="ChEBI" id="CHEBI:59789"/>
    </ligand>
</feature>
<reference evidence="9" key="2">
    <citation type="submission" date="2011-03" db="EMBL/GenBank/DDBJ databases">
        <title>The complete genome of Desulfobacca acetoxidans DSM 11109.</title>
        <authorList>
            <consortium name="US DOE Joint Genome Institute (JGI-PGF)"/>
            <person name="Lucas S."/>
            <person name="Copeland A."/>
            <person name="Lapidus A."/>
            <person name="Bruce D."/>
            <person name="Goodwin L."/>
            <person name="Pitluck S."/>
            <person name="Peters L."/>
            <person name="Kyrpides N."/>
            <person name="Mavromatis K."/>
            <person name="Ivanova N."/>
            <person name="Ovchinnikova G."/>
            <person name="Teshima H."/>
            <person name="Detter J.C."/>
            <person name="Han C."/>
            <person name="Land M."/>
            <person name="Hauser L."/>
            <person name="Markowitz V."/>
            <person name="Cheng J.-F."/>
            <person name="Hugenholtz P."/>
            <person name="Woyke T."/>
            <person name="Wu D."/>
            <person name="Spring S."/>
            <person name="Schueler E."/>
            <person name="Brambilla E."/>
            <person name="Klenk H.-P."/>
            <person name="Eisen J.A."/>
        </authorList>
    </citation>
    <scope>NUCLEOTIDE SEQUENCE [LARGE SCALE GENOMIC DNA]</scope>
    <source>
        <strain evidence="9">ATCC 700848 / DSM 11109 / ASRB2</strain>
    </source>
</reference>